<evidence type="ECO:0000256" key="1">
    <source>
        <dbReference type="SAM" id="Phobius"/>
    </source>
</evidence>
<organism evidence="2 3">
    <name type="scientific">Motilimonas cestriensis</name>
    <dbReference type="NCBI Taxonomy" id="2742685"/>
    <lineage>
        <taxon>Bacteria</taxon>
        <taxon>Pseudomonadati</taxon>
        <taxon>Pseudomonadota</taxon>
        <taxon>Gammaproteobacteria</taxon>
        <taxon>Alteromonadales</taxon>
        <taxon>Alteromonadales genera incertae sedis</taxon>
        <taxon>Motilimonas</taxon>
    </lineage>
</organism>
<keyword evidence="3" id="KW-1185">Reference proteome</keyword>
<gene>
    <name evidence="2" type="ORF">K6Y31_15635</name>
</gene>
<keyword evidence="1" id="KW-0812">Transmembrane</keyword>
<feature type="transmembrane region" description="Helical" evidence="1">
    <location>
        <begin position="91"/>
        <end position="114"/>
    </location>
</feature>
<reference evidence="2 3" key="1">
    <citation type="journal article" date="2022" name="Environ. Microbiol. Rep.">
        <title>Eco-phylogenetic analyses reveal divergent evolution of vitamin B12 metabolism in the marine bacterial family 'Psychromonadaceae'.</title>
        <authorList>
            <person name="Jin X."/>
            <person name="Yang Y."/>
            <person name="Cao H."/>
            <person name="Gao B."/>
            <person name="Zhao Z."/>
        </authorList>
    </citation>
    <scope>NUCLEOTIDE SEQUENCE [LARGE SCALE GENOMIC DNA]</scope>
    <source>
        <strain evidence="2 3">MKS20</strain>
    </source>
</reference>
<protein>
    <submittedName>
        <fullName evidence="2">DedA family protein</fullName>
    </submittedName>
</protein>
<keyword evidence="1" id="KW-0472">Membrane</keyword>
<keyword evidence="1" id="KW-1133">Transmembrane helix</keyword>
<dbReference type="PANTHER" id="PTHR42709">
    <property type="entry name" value="ALKALINE PHOSPHATASE LIKE PROTEIN"/>
    <property type="match status" value="1"/>
</dbReference>
<comment type="caution">
    <text evidence="2">The sequence shown here is derived from an EMBL/GenBank/DDBJ whole genome shotgun (WGS) entry which is preliminary data.</text>
</comment>
<feature type="transmembrane region" description="Helical" evidence="1">
    <location>
        <begin position="120"/>
        <end position="141"/>
    </location>
</feature>
<feature type="transmembrane region" description="Helical" evidence="1">
    <location>
        <begin position="45"/>
        <end position="70"/>
    </location>
</feature>
<feature type="transmembrane region" description="Helical" evidence="1">
    <location>
        <begin position="12"/>
        <end position="39"/>
    </location>
</feature>
<name>A0ABS8WFA5_9GAMM</name>
<dbReference type="EMBL" id="JAIMJA010000017">
    <property type="protein sequence ID" value="MCE2596239.1"/>
    <property type="molecule type" value="Genomic_DNA"/>
</dbReference>
<accession>A0ABS8WFA5</accession>
<evidence type="ECO:0000313" key="2">
    <source>
        <dbReference type="EMBL" id="MCE2596239.1"/>
    </source>
</evidence>
<dbReference type="Proteomes" id="UP001201273">
    <property type="component" value="Unassembled WGS sequence"/>
</dbReference>
<dbReference type="PANTHER" id="PTHR42709:SF4">
    <property type="entry name" value="INNER MEMBRANE PROTEIN YQAA"/>
    <property type="match status" value="1"/>
</dbReference>
<sequence length="145" mass="16492">MFETVLTHTMSLWGLFSLSFIAATLLPAGSEVLLTAMILAEQYSVYSLIAVATIGNTLGGFLTYYFGWLARCYQKNLEIKQQKVIIYMQRYGIYCLLFSWLPIFGDIFCFAAGWLKLNRYWSGLLLLLGKLLRYSFIALIAQGLI</sequence>
<proteinExistence type="predicted"/>
<dbReference type="InterPro" id="IPR051311">
    <property type="entry name" value="DedA_domain"/>
</dbReference>
<evidence type="ECO:0000313" key="3">
    <source>
        <dbReference type="Proteomes" id="UP001201273"/>
    </source>
</evidence>
<dbReference type="RefSeq" id="WP_233053886.1">
    <property type="nucleotide sequence ID" value="NZ_JAIMJA010000017.1"/>
</dbReference>